<protein>
    <submittedName>
        <fullName evidence="5">Alpha-glucosidase</fullName>
    </submittedName>
</protein>
<dbReference type="InterPro" id="IPR013780">
    <property type="entry name" value="Glyco_hydro_b"/>
</dbReference>
<evidence type="ECO:0000256" key="1">
    <source>
        <dbReference type="ARBA" id="ARBA00008061"/>
    </source>
</evidence>
<reference evidence="5 6" key="1">
    <citation type="submission" date="2016-10" db="EMBL/GenBank/DDBJ databases">
        <authorList>
            <person name="de Groot N.N."/>
        </authorList>
    </citation>
    <scope>NUCLEOTIDE SEQUENCE [LARGE SCALE GENOMIC DNA]</scope>
    <source>
        <strain evidence="5 6">DSM 3217</strain>
    </source>
</reference>
<feature type="domain" description="Glycosyl hydrolase family 13 catalytic" evidence="4">
    <location>
        <begin position="145"/>
        <end position="598"/>
    </location>
</feature>
<dbReference type="InterPro" id="IPR006047">
    <property type="entry name" value="GH13_cat_dom"/>
</dbReference>
<organism evidence="5 6">
    <name type="scientific">Eubacterium oxidoreducens</name>
    <dbReference type="NCBI Taxonomy" id="1732"/>
    <lineage>
        <taxon>Bacteria</taxon>
        <taxon>Bacillati</taxon>
        <taxon>Bacillota</taxon>
        <taxon>Clostridia</taxon>
        <taxon>Eubacteriales</taxon>
        <taxon>Eubacteriaceae</taxon>
        <taxon>Eubacterium</taxon>
    </lineage>
</organism>
<dbReference type="PANTHER" id="PTHR10357:SF210">
    <property type="entry name" value="MALTODEXTRIN GLUCOSIDASE"/>
    <property type="match status" value="1"/>
</dbReference>
<dbReference type="OrthoDB" id="9805159at2"/>
<dbReference type="Pfam" id="PF00128">
    <property type="entry name" value="Alpha-amylase"/>
    <property type="match status" value="2"/>
</dbReference>
<keyword evidence="2" id="KW-0378">Hydrolase</keyword>
<dbReference type="RefSeq" id="WP_090174085.1">
    <property type="nucleotide sequence ID" value="NZ_FMXR01000013.1"/>
</dbReference>
<dbReference type="InterPro" id="IPR014756">
    <property type="entry name" value="Ig_E-set"/>
</dbReference>
<dbReference type="GO" id="GO:0004553">
    <property type="term" value="F:hydrolase activity, hydrolyzing O-glycosyl compounds"/>
    <property type="evidence" value="ECO:0007669"/>
    <property type="project" value="InterPro"/>
</dbReference>
<sequence length="701" mass="81934">MNQNSFYDYRRILEYMMGMRPFLEKSALFSDGTNDYRIPSEPEPGDEIRIRFRTAKNNVDGVWLCYGDKQIKMEVVEQDEQFDFFETKIKVGTKRIVYYFRIVTGRLVCEYDRSGAVDEGCAKHFFYIYPGFHVPEWSKGAVMYQIFVDRFYNGDKTNDIVEDEYQYLCFHAGKSPNWNKCPDPYNVAQFYGGDLEGVRQKLDYLQDLGVDVIYLNPIFVSPSNHKYDIQDYDYVDPHFGKIVVDEGEVLERYDEDNIFATKYISRVTDKRNLEASNELFAQLTKEIHERGMKIILDGVFNHCGSFNKWMDRERIYENKEEYKTGAYIAKDSPYHDYFKFEPEGNWPYNGVYNGWWGHETLPKLQYEQSPELEEYILGIAKKWLSEPYNIDGWRLDVAADLGMSQEYNHKFWKKFRKVVKETNPDALILAEHYGNPAAWLKGDEWDTVMNYDAFMDPVSWFMTGVDKHSESYQPEAEGNLQQFLDTMHYFMADFPIQSLQCSMNELSNHDHSRFLTRTNHKTGRVQYLGAKAAEEDVNKGVFRAAVMLQMTWPGAPTIYYGDEAGVCGFTDPDNRRTYPWGNEDKELIRYHKELIALHKSSPVFKNGSLKIVKDDENILAYGRFTRAEQYVVIINIANKPEEITISAWELGLPQEGCLKQLIFSNEDGYSTAPVEYKMQNGRFDIQMQRYSAVVLKGMGEE</sequence>
<evidence type="ECO:0000259" key="4">
    <source>
        <dbReference type="SMART" id="SM00642"/>
    </source>
</evidence>
<evidence type="ECO:0000313" key="5">
    <source>
        <dbReference type="EMBL" id="SDB25073.1"/>
    </source>
</evidence>
<dbReference type="SUPFAM" id="SSF51011">
    <property type="entry name" value="Glycosyl hydrolase domain"/>
    <property type="match status" value="1"/>
</dbReference>
<dbReference type="Gene3D" id="2.60.40.1180">
    <property type="entry name" value="Golgi alpha-mannosidase II"/>
    <property type="match status" value="1"/>
</dbReference>
<dbReference type="CDD" id="cd11338">
    <property type="entry name" value="AmyAc_CMD"/>
    <property type="match status" value="1"/>
</dbReference>
<proteinExistence type="inferred from homology"/>
<dbReference type="Pfam" id="PF02903">
    <property type="entry name" value="Alpha-amylase_N"/>
    <property type="match status" value="1"/>
</dbReference>
<evidence type="ECO:0000313" key="6">
    <source>
        <dbReference type="Proteomes" id="UP000199228"/>
    </source>
</evidence>
<name>A0A1G6BWN4_EUBOX</name>
<dbReference type="InterPro" id="IPR004185">
    <property type="entry name" value="Glyco_hydro_13_lg-like_dom"/>
</dbReference>
<dbReference type="EMBL" id="FMXR01000013">
    <property type="protein sequence ID" value="SDB25073.1"/>
    <property type="molecule type" value="Genomic_DNA"/>
</dbReference>
<dbReference type="PANTHER" id="PTHR10357">
    <property type="entry name" value="ALPHA-AMYLASE FAMILY MEMBER"/>
    <property type="match status" value="1"/>
</dbReference>
<comment type="similarity">
    <text evidence="1">Belongs to the glycosyl hydrolase 13 family.</text>
</comment>
<dbReference type="AlphaFoldDB" id="A0A1G6BWN4"/>
<dbReference type="Gene3D" id="3.20.20.80">
    <property type="entry name" value="Glycosidases"/>
    <property type="match status" value="1"/>
</dbReference>
<dbReference type="InterPro" id="IPR017853">
    <property type="entry name" value="GH"/>
</dbReference>
<dbReference type="InterPro" id="IPR013783">
    <property type="entry name" value="Ig-like_fold"/>
</dbReference>
<dbReference type="SUPFAM" id="SSF51445">
    <property type="entry name" value="(Trans)glycosidases"/>
    <property type="match status" value="1"/>
</dbReference>
<dbReference type="Gene3D" id="2.60.40.10">
    <property type="entry name" value="Immunoglobulins"/>
    <property type="match status" value="1"/>
</dbReference>
<dbReference type="STRING" id="1732.SAMN02910417_01857"/>
<keyword evidence="3" id="KW-0326">Glycosidase</keyword>
<accession>A0A1G6BWN4</accession>
<evidence type="ECO:0000256" key="2">
    <source>
        <dbReference type="ARBA" id="ARBA00022801"/>
    </source>
</evidence>
<evidence type="ECO:0000256" key="3">
    <source>
        <dbReference type="ARBA" id="ARBA00023295"/>
    </source>
</evidence>
<dbReference type="CDD" id="cd02857">
    <property type="entry name" value="E_set_CDase_PDE_N"/>
    <property type="match status" value="1"/>
</dbReference>
<gene>
    <name evidence="5" type="ORF">SAMN02910417_01857</name>
</gene>
<dbReference type="SMART" id="SM00642">
    <property type="entry name" value="Aamy"/>
    <property type="match status" value="1"/>
</dbReference>
<keyword evidence="6" id="KW-1185">Reference proteome</keyword>
<dbReference type="Proteomes" id="UP000199228">
    <property type="component" value="Unassembled WGS sequence"/>
</dbReference>
<dbReference type="GO" id="GO:0005975">
    <property type="term" value="P:carbohydrate metabolic process"/>
    <property type="evidence" value="ECO:0007669"/>
    <property type="project" value="InterPro"/>
</dbReference>
<dbReference type="SUPFAM" id="SSF81296">
    <property type="entry name" value="E set domains"/>
    <property type="match status" value="1"/>
</dbReference>